<evidence type="ECO:0000313" key="5">
    <source>
        <dbReference type="Proteomes" id="UP000663903"/>
    </source>
</evidence>
<protein>
    <recommendedName>
        <fullName evidence="3">ACP-like domain-containing protein</fullName>
    </recommendedName>
</protein>
<name>A0A975CGV5_9BURK</name>
<gene>
    <name evidence="4" type="ORF">J1M35_04695</name>
</gene>
<dbReference type="InterPro" id="IPR056025">
    <property type="entry name" value="ACP_dom"/>
</dbReference>
<feature type="signal peptide" evidence="2">
    <location>
        <begin position="1"/>
        <end position="26"/>
    </location>
</feature>
<feature type="chain" id="PRO_5037501698" description="ACP-like domain-containing protein" evidence="2">
    <location>
        <begin position="27"/>
        <end position="127"/>
    </location>
</feature>
<organism evidence="4 5">
    <name type="scientific">Ottowia testudinis</name>
    <dbReference type="NCBI Taxonomy" id="2816950"/>
    <lineage>
        <taxon>Bacteria</taxon>
        <taxon>Pseudomonadati</taxon>
        <taxon>Pseudomonadota</taxon>
        <taxon>Betaproteobacteria</taxon>
        <taxon>Burkholderiales</taxon>
        <taxon>Comamonadaceae</taxon>
        <taxon>Ottowia</taxon>
    </lineage>
</organism>
<feature type="region of interest" description="Disordered" evidence="1">
    <location>
        <begin position="88"/>
        <end position="115"/>
    </location>
</feature>
<dbReference type="RefSeq" id="WP_208010107.1">
    <property type="nucleotide sequence ID" value="NZ_CP071796.1"/>
</dbReference>
<evidence type="ECO:0000256" key="2">
    <source>
        <dbReference type="SAM" id="SignalP"/>
    </source>
</evidence>
<evidence type="ECO:0000256" key="1">
    <source>
        <dbReference type="SAM" id="MobiDB-lite"/>
    </source>
</evidence>
<evidence type="ECO:0000313" key="4">
    <source>
        <dbReference type="EMBL" id="QTD46208.1"/>
    </source>
</evidence>
<dbReference type="Proteomes" id="UP000663903">
    <property type="component" value="Chromosome"/>
</dbReference>
<dbReference type="EMBL" id="CP071796">
    <property type="protein sequence ID" value="QTD46208.1"/>
    <property type="molecule type" value="Genomic_DNA"/>
</dbReference>
<dbReference type="KEGG" id="otd:J1M35_04695"/>
<dbReference type="Pfam" id="PF24574">
    <property type="entry name" value="Nm-ACP"/>
    <property type="match status" value="1"/>
</dbReference>
<accession>A0A975CGV5</accession>
<keyword evidence="5" id="KW-1185">Reference proteome</keyword>
<sequence>MSAVYTRRAAQCLLACGLAAAGTAQAQVVSYNCAQERKVVVQYLADGGDPHARVTLEGRTRRLTLDKARSNKQAQVYKGSSYTLTRSQTGGGGHGVMIAKDTPGTASDPSTPASMALFKDCQVRKPG</sequence>
<proteinExistence type="predicted"/>
<feature type="compositionally biased region" description="Polar residues" evidence="1">
    <location>
        <begin position="104"/>
        <end position="113"/>
    </location>
</feature>
<evidence type="ECO:0000259" key="3">
    <source>
        <dbReference type="Pfam" id="PF24574"/>
    </source>
</evidence>
<reference evidence="4" key="1">
    <citation type="submission" date="2021-03" db="EMBL/GenBank/DDBJ databases">
        <title>Ottowia sp. 27C isolated from the cloaca of a Giant Asian pond turtle (Heosemys grandis).</title>
        <authorList>
            <person name="Spergser J."/>
            <person name="Busse H.-J."/>
        </authorList>
    </citation>
    <scope>NUCLEOTIDE SEQUENCE</scope>
    <source>
        <strain evidence="4">27C</strain>
    </source>
</reference>
<feature type="domain" description="ACP-like" evidence="3">
    <location>
        <begin position="25"/>
        <end position="88"/>
    </location>
</feature>
<dbReference type="AlphaFoldDB" id="A0A975CGV5"/>
<keyword evidence="2" id="KW-0732">Signal</keyword>